<evidence type="ECO:0000313" key="8">
    <source>
        <dbReference type="EMBL" id="GAT53417.1"/>
    </source>
</evidence>
<dbReference type="InterPro" id="IPR001248">
    <property type="entry name" value="Pur-cyt_permease"/>
</dbReference>
<feature type="transmembrane region" description="Helical" evidence="7">
    <location>
        <begin position="492"/>
        <end position="511"/>
    </location>
</feature>
<evidence type="ECO:0000256" key="4">
    <source>
        <dbReference type="ARBA" id="ARBA00022989"/>
    </source>
</evidence>
<evidence type="ECO:0000256" key="7">
    <source>
        <dbReference type="SAM" id="Phobius"/>
    </source>
</evidence>
<organism evidence="8 9">
    <name type="scientific">Mycena chlorophos</name>
    <name type="common">Agaric fungus</name>
    <name type="synonym">Agaricus chlorophos</name>
    <dbReference type="NCBI Taxonomy" id="658473"/>
    <lineage>
        <taxon>Eukaryota</taxon>
        <taxon>Fungi</taxon>
        <taxon>Dikarya</taxon>
        <taxon>Basidiomycota</taxon>
        <taxon>Agaricomycotina</taxon>
        <taxon>Agaricomycetes</taxon>
        <taxon>Agaricomycetidae</taxon>
        <taxon>Agaricales</taxon>
        <taxon>Marasmiineae</taxon>
        <taxon>Mycenaceae</taxon>
        <taxon>Mycena</taxon>
    </lineage>
</organism>
<reference evidence="8" key="1">
    <citation type="submission" date="2014-09" db="EMBL/GenBank/DDBJ databases">
        <title>Genome sequence of the luminous mushroom Mycena chlorophos for searching fungal bioluminescence genes.</title>
        <authorList>
            <person name="Tanaka Y."/>
            <person name="Kasuga D."/>
            <person name="Oba Y."/>
            <person name="Hase S."/>
            <person name="Sato K."/>
            <person name="Oba Y."/>
            <person name="Sakakibara Y."/>
        </authorList>
    </citation>
    <scope>NUCLEOTIDE SEQUENCE</scope>
</reference>
<evidence type="ECO:0000256" key="5">
    <source>
        <dbReference type="ARBA" id="ARBA00023136"/>
    </source>
</evidence>
<sequence>MALLANLSIDSSSVSSDSNTEHKTGRKGWTNPDMEPVPVHLRTWTTWNYVAYWFCDAFTPVQWELASTMIAVGLSWKQCLLVILFGQVIMGAAILATGTIGARLHIAFPVIARLSFGFWFSYFAVVCRIFASFFWFGLQTYIGSECTHQMLKALVGPAFLRIPNHLPDSAGITTTGMLSFLLFWLIELPFLFVSPIQIRHLFVVKTIVVPITCLGMLIWAAIRVPPHISLAHGSLRGARPSTWAVLSALNSAIGGWSPMAVNIPDFTRYAKNEKAQYIQIVVFPVSIILITICGIVVASTTEFLYGEVIWDPLLVIDRWESRPASFFAALSFALAVLGTNIAANSVSAANDMTVLWPRYINIRRGQVICGVVSAWALCPWKILSSAPGFLTILSSYSIFMAPISSIMVVDVRLSRYACLSTKEQQYFIVRKCKVDISSMYEPEGRYKYWNGINWRAVVAFIVGFIPTIPGLVGRLDPSVSIGGTGHIFDFGWLYAYIVAAVVLPEQVRLLALKQRLCVCSMEDPEEAARSGGFSLESLPNDILELIFEAGARIASSDAASTGPQPSSFEIVVSHVSQRWRDIALNLASLWASIFASPFEALEKLETYLQRSKNHVLRVCLFACVGYWRRDMLETMRPHLHRFRRFHLLTNFIHPAPTVSAHFEGFDMPRLETFMFTPLDYGEFGVESPAPPLLPFTRPSPVLKSIRINGPLLDLTRPPFSGITQLCLAEDRFTIPFRSVCDMLHSCTSLVKLSFSGHAQRPHRRLATPFDVVPVELPELRHLLLANGGNSDVLLSALGAPKLCGMRLSNFDDGDMAYFLQLSQVSKYPILESLVLVDCTFSVPDYHDIARVFPAVRSFACSNSSFTDDVLEFLVPLPTSSSTTHMPWPDLAALAFSQAQFHEKHQALLCTLVEARVALRSPLIHLFLGSANRLLLDAERAEWLAGQLKLEDGQEVPEDEEMRILVEFSGDGNKC</sequence>
<dbReference type="PANTHER" id="PTHR30618:SF0">
    <property type="entry name" value="PURINE-URACIL PERMEASE NCS1"/>
    <property type="match status" value="1"/>
</dbReference>
<feature type="transmembrane region" description="Helical" evidence="7">
    <location>
        <begin position="281"/>
        <end position="305"/>
    </location>
</feature>
<name>A0ABQ0LQQ5_MYCCL</name>
<dbReference type="Gene3D" id="1.10.4160.10">
    <property type="entry name" value="Hydantoin permease"/>
    <property type="match status" value="1"/>
</dbReference>
<evidence type="ECO:0000256" key="3">
    <source>
        <dbReference type="ARBA" id="ARBA00022692"/>
    </source>
</evidence>
<dbReference type="Pfam" id="PF02133">
    <property type="entry name" value="Transp_cyt_pur"/>
    <property type="match status" value="1"/>
</dbReference>
<feature type="transmembrane region" description="Helical" evidence="7">
    <location>
        <begin position="325"/>
        <end position="346"/>
    </location>
</feature>
<dbReference type="Proteomes" id="UP000815677">
    <property type="component" value="Unassembled WGS sequence"/>
</dbReference>
<proteinExistence type="inferred from homology"/>
<protein>
    <recommendedName>
        <fullName evidence="10">F-box domain-containing protein</fullName>
    </recommendedName>
</protein>
<dbReference type="InterPro" id="IPR012681">
    <property type="entry name" value="NCS1"/>
</dbReference>
<dbReference type="EMBL" id="DF848307">
    <property type="protein sequence ID" value="GAT53417.1"/>
    <property type="molecule type" value="Genomic_DNA"/>
</dbReference>
<accession>A0ABQ0LQQ5</accession>
<dbReference type="CDD" id="cd11482">
    <property type="entry name" value="SLC-NCS1sbd_NRT1-like"/>
    <property type="match status" value="1"/>
</dbReference>
<keyword evidence="5 7" id="KW-0472">Membrane</keyword>
<comment type="similarity">
    <text evidence="2">Belongs to the purine-cytosine permease (2.A.39) family.</text>
</comment>
<feature type="transmembrane region" description="Helical" evidence="7">
    <location>
        <begin position="202"/>
        <end position="222"/>
    </location>
</feature>
<dbReference type="PANTHER" id="PTHR30618">
    <property type="entry name" value="NCS1 FAMILY PURINE/PYRIMIDINE TRANSPORTER"/>
    <property type="match status" value="1"/>
</dbReference>
<feature type="transmembrane region" description="Helical" evidence="7">
    <location>
        <begin position="452"/>
        <end position="472"/>
    </location>
</feature>
<keyword evidence="9" id="KW-1185">Reference proteome</keyword>
<keyword evidence="3 7" id="KW-0812">Transmembrane</keyword>
<evidence type="ECO:0000256" key="2">
    <source>
        <dbReference type="ARBA" id="ARBA00008974"/>
    </source>
</evidence>
<evidence type="ECO:0000313" key="9">
    <source>
        <dbReference type="Proteomes" id="UP000815677"/>
    </source>
</evidence>
<feature type="compositionally biased region" description="Low complexity" evidence="6">
    <location>
        <begin position="8"/>
        <end position="18"/>
    </location>
</feature>
<evidence type="ECO:0000256" key="1">
    <source>
        <dbReference type="ARBA" id="ARBA00004141"/>
    </source>
</evidence>
<keyword evidence="4 7" id="KW-1133">Transmembrane helix</keyword>
<feature type="transmembrane region" description="Helical" evidence="7">
    <location>
        <begin position="170"/>
        <end position="190"/>
    </location>
</feature>
<feature type="transmembrane region" description="Helical" evidence="7">
    <location>
        <begin position="242"/>
        <end position="261"/>
    </location>
</feature>
<evidence type="ECO:0000256" key="6">
    <source>
        <dbReference type="SAM" id="MobiDB-lite"/>
    </source>
</evidence>
<dbReference type="InterPro" id="IPR045225">
    <property type="entry name" value="Uracil/uridine/allantoin_perm"/>
</dbReference>
<evidence type="ECO:0008006" key="10">
    <source>
        <dbReference type="Google" id="ProtNLM"/>
    </source>
</evidence>
<comment type="subcellular location">
    <subcellularLocation>
        <location evidence="1">Membrane</location>
        <topology evidence="1">Multi-pass membrane protein</topology>
    </subcellularLocation>
</comment>
<feature type="transmembrane region" description="Helical" evidence="7">
    <location>
        <begin position="80"/>
        <end position="104"/>
    </location>
</feature>
<feature type="region of interest" description="Disordered" evidence="6">
    <location>
        <begin position="1"/>
        <end position="30"/>
    </location>
</feature>
<feature type="transmembrane region" description="Helical" evidence="7">
    <location>
        <begin position="389"/>
        <end position="409"/>
    </location>
</feature>
<dbReference type="Gene3D" id="3.80.10.10">
    <property type="entry name" value="Ribonuclease Inhibitor"/>
    <property type="match status" value="1"/>
</dbReference>
<dbReference type="NCBIfam" id="TIGR00800">
    <property type="entry name" value="ncs1"/>
    <property type="match status" value="1"/>
</dbReference>
<feature type="transmembrane region" description="Helical" evidence="7">
    <location>
        <begin position="116"/>
        <end position="138"/>
    </location>
</feature>
<dbReference type="SUPFAM" id="SSF52047">
    <property type="entry name" value="RNI-like"/>
    <property type="match status" value="1"/>
</dbReference>
<dbReference type="InterPro" id="IPR032675">
    <property type="entry name" value="LRR_dom_sf"/>
</dbReference>
<gene>
    <name evidence="8" type="ORF">MCHLO_10366</name>
</gene>